<dbReference type="OrthoDB" id="5799815at2"/>
<keyword evidence="5" id="KW-1185">Reference proteome</keyword>
<dbReference type="Proteomes" id="UP000256763">
    <property type="component" value="Unassembled WGS sequence"/>
</dbReference>
<proteinExistence type="predicted"/>
<feature type="chain" id="PRO_5017613527" description="Outer membrane protein beta-barrel domain-containing protein" evidence="2">
    <location>
        <begin position="22"/>
        <end position="160"/>
    </location>
</feature>
<feature type="signal peptide" evidence="2">
    <location>
        <begin position="1"/>
        <end position="21"/>
    </location>
</feature>
<feature type="domain" description="Outer membrane protein beta-barrel" evidence="3">
    <location>
        <begin position="10"/>
        <end position="146"/>
    </location>
</feature>
<sequence length="160" mass="16787">MKRIASALGLSLAIAGSPAIAQGFDPSNAYIGGGISHNSASNLDDGTGFQFLGGYKLDMVDLHPVELAVEVGYMDTGNMSPSGVPGSTSFKGLWTTAVFTYGLTPELDLIGRAGLDLGDDDGLMVGAGLGYAINRELELRGEYVIRDNINSLQANLIFHF</sequence>
<reference evidence="5" key="1">
    <citation type="submission" date="2017-05" db="EMBL/GenBank/DDBJ databases">
        <authorList>
            <person name="Sharma S."/>
            <person name="Sidhu C."/>
            <person name="Pinnaka A.K."/>
        </authorList>
    </citation>
    <scope>NUCLEOTIDE SEQUENCE [LARGE SCALE GENOMIC DNA]</scope>
    <source>
        <strain evidence="5">AK93</strain>
    </source>
</reference>
<dbReference type="InterPro" id="IPR027385">
    <property type="entry name" value="Beta-barrel_OMP"/>
</dbReference>
<comment type="caution">
    <text evidence="4">The sequence shown here is derived from an EMBL/GenBank/DDBJ whole genome shotgun (WGS) entry which is preliminary data.</text>
</comment>
<dbReference type="EMBL" id="NFZW01000001">
    <property type="protein sequence ID" value="RFA39613.1"/>
    <property type="molecule type" value="Genomic_DNA"/>
</dbReference>
<organism evidence="4 5">
    <name type="scientific">Alkalilimnicola ehrlichii</name>
    <dbReference type="NCBI Taxonomy" id="351052"/>
    <lineage>
        <taxon>Bacteria</taxon>
        <taxon>Pseudomonadati</taxon>
        <taxon>Pseudomonadota</taxon>
        <taxon>Gammaproteobacteria</taxon>
        <taxon>Chromatiales</taxon>
        <taxon>Ectothiorhodospiraceae</taxon>
        <taxon>Alkalilimnicola</taxon>
    </lineage>
</organism>
<gene>
    <name evidence="4" type="ORF">CAL65_02375</name>
</gene>
<name>A0A3E0X1S7_9GAMM</name>
<dbReference type="RefSeq" id="WP_116300416.1">
    <property type="nucleotide sequence ID" value="NZ_NFZV01000001.1"/>
</dbReference>
<protein>
    <recommendedName>
        <fullName evidence="3">Outer membrane protein beta-barrel domain-containing protein</fullName>
    </recommendedName>
</protein>
<evidence type="ECO:0000256" key="2">
    <source>
        <dbReference type="SAM" id="SignalP"/>
    </source>
</evidence>
<evidence type="ECO:0000313" key="5">
    <source>
        <dbReference type="Proteomes" id="UP000256763"/>
    </source>
</evidence>
<evidence type="ECO:0000313" key="4">
    <source>
        <dbReference type="EMBL" id="RFA39613.1"/>
    </source>
</evidence>
<evidence type="ECO:0000256" key="1">
    <source>
        <dbReference type="ARBA" id="ARBA00022729"/>
    </source>
</evidence>
<dbReference type="SUPFAM" id="SSF56925">
    <property type="entry name" value="OMPA-like"/>
    <property type="match status" value="1"/>
</dbReference>
<evidence type="ECO:0000259" key="3">
    <source>
        <dbReference type="Pfam" id="PF13505"/>
    </source>
</evidence>
<dbReference type="Gene3D" id="2.40.160.20">
    <property type="match status" value="1"/>
</dbReference>
<dbReference type="Pfam" id="PF13505">
    <property type="entry name" value="OMP_b-brl"/>
    <property type="match status" value="1"/>
</dbReference>
<dbReference type="InterPro" id="IPR011250">
    <property type="entry name" value="OMP/PagP_B-barrel"/>
</dbReference>
<accession>A0A3E0X1S7</accession>
<keyword evidence="1 2" id="KW-0732">Signal</keyword>
<dbReference type="AlphaFoldDB" id="A0A3E0X1S7"/>